<evidence type="ECO:0000313" key="1">
    <source>
        <dbReference type="EMBL" id="QIJ72219.1"/>
    </source>
</evidence>
<evidence type="ECO:0000313" key="2">
    <source>
        <dbReference type="Proteomes" id="UP000502179"/>
    </source>
</evidence>
<sequence length="241" mass="26416">MGNELILALETSGLFGGVALLEGEKILGELVLAGPETHSRRLLWAAQILLQRQARKIEDITTVAVSLGPGSFTGLRIGLATAKGLAYALKCNILGIPTLDALASHLPEVQGIVCPLLDAKKSQVYAALYRRGHRISDYLAISPQELAERLLSFRERIYLLGPGLEIYKSFFKEALKKKIVLAPPHLSHVRPGTIGILASYRLAHQDIDDLREIRPLYIRPSEAEINLGRTLIQTTTLPTEA</sequence>
<reference evidence="1 2" key="1">
    <citation type="submission" date="2020-02" db="EMBL/GenBank/DDBJ databases">
        <title>Genome analysis of Thermosulfuriphilus ammonigenes ST65T, an anaerobic thermophilic chemolithoautotrophic bacterium isolated from a deep-sea hydrothermal vent.</title>
        <authorList>
            <person name="Slobodkina G."/>
            <person name="Allioux M."/>
            <person name="Merkel A."/>
            <person name="Alain K."/>
            <person name="Jebbar M."/>
            <person name="Slobodkin A."/>
        </authorList>
    </citation>
    <scope>NUCLEOTIDE SEQUENCE [LARGE SCALE GENOMIC DNA]</scope>
    <source>
        <strain evidence="1 2">ST65</strain>
    </source>
</reference>
<dbReference type="InterPro" id="IPR022496">
    <property type="entry name" value="T6A_TsaB"/>
</dbReference>
<dbReference type="InterPro" id="IPR000905">
    <property type="entry name" value="Gcp-like_dom"/>
</dbReference>
<dbReference type="GO" id="GO:0016740">
    <property type="term" value="F:transferase activity"/>
    <property type="evidence" value="ECO:0007669"/>
    <property type="project" value="UniProtKB-KW"/>
</dbReference>
<name>A0A6G7PX02_9BACT</name>
<dbReference type="NCBIfam" id="TIGR03725">
    <property type="entry name" value="T6A_YeaZ"/>
    <property type="match status" value="1"/>
</dbReference>
<proteinExistence type="predicted"/>
<dbReference type="Pfam" id="PF00814">
    <property type="entry name" value="TsaD"/>
    <property type="match status" value="1"/>
</dbReference>
<dbReference type="GO" id="GO:0002949">
    <property type="term" value="P:tRNA threonylcarbamoyladenosine modification"/>
    <property type="evidence" value="ECO:0007669"/>
    <property type="project" value="InterPro"/>
</dbReference>
<keyword evidence="1" id="KW-0808">Transferase</keyword>
<dbReference type="Proteomes" id="UP000502179">
    <property type="component" value="Chromosome"/>
</dbReference>
<dbReference type="CDD" id="cd24032">
    <property type="entry name" value="ASKHA_NBD_TsaB"/>
    <property type="match status" value="1"/>
</dbReference>
<dbReference type="RefSeq" id="WP_166032437.1">
    <property type="nucleotide sequence ID" value="NZ_CP048877.1"/>
</dbReference>
<dbReference type="PANTHER" id="PTHR11735:SF11">
    <property type="entry name" value="TRNA THREONYLCARBAMOYLADENOSINE BIOSYNTHESIS PROTEIN TSAB"/>
    <property type="match status" value="1"/>
</dbReference>
<keyword evidence="2" id="KW-1185">Reference proteome</keyword>
<dbReference type="InterPro" id="IPR043129">
    <property type="entry name" value="ATPase_NBD"/>
</dbReference>
<organism evidence="1 2">
    <name type="scientific">Thermosulfuriphilus ammonigenes</name>
    <dbReference type="NCBI Taxonomy" id="1936021"/>
    <lineage>
        <taxon>Bacteria</taxon>
        <taxon>Pseudomonadati</taxon>
        <taxon>Thermodesulfobacteriota</taxon>
        <taxon>Thermodesulfobacteria</taxon>
        <taxon>Thermodesulfobacteriales</taxon>
        <taxon>Thermodesulfobacteriaceae</taxon>
        <taxon>Thermosulfuriphilus</taxon>
    </lineage>
</organism>
<dbReference type="PANTHER" id="PTHR11735">
    <property type="entry name" value="TRNA N6-ADENOSINE THREONYLCARBAMOYLTRANSFERASE"/>
    <property type="match status" value="1"/>
</dbReference>
<accession>A0A6G7PX02</accession>
<dbReference type="EMBL" id="CP048877">
    <property type="protein sequence ID" value="QIJ72219.1"/>
    <property type="molecule type" value="Genomic_DNA"/>
</dbReference>
<dbReference type="GO" id="GO:0005829">
    <property type="term" value="C:cytosol"/>
    <property type="evidence" value="ECO:0007669"/>
    <property type="project" value="TreeGrafter"/>
</dbReference>
<dbReference type="KEGG" id="tav:G4V39_08020"/>
<dbReference type="AlphaFoldDB" id="A0A6G7PX02"/>
<gene>
    <name evidence="1" type="primary">tsaB</name>
    <name evidence="1" type="ORF">G4V39_08020</name>
</gene>
<dbReference type="SUPFAM" id="SSF53067">
    <property type="entry name" value="Actin-like ATPase domain"/>
    <property type="match status" value="2"/>
</dbReference>
<protein>
    <submittedName>
        <fullName evidence="1">tRNA (Adenosine(37)-N6)-threonylcarbamoyltransferase complex dimerization subunit type 1 TsaB</fullName>
    </submittedName>
</protein>
<dbReference type="Gene3D" id="3.30.420.40">
    <property type="match status" value="2"/>
</dbReference>